<dbReference type="InterPro" id="IPR010982">
    <property type="entry name" value="Lambda_DNA-bd_dom_sf"/>
</dbReference>
<name>A0A3D9T3V1_9ACTN</name>
<dbReference type="GO" id="GO:0003677">
    <property type="term" value="F:DNA binding"/>
    <property type="evidence" value="ECO:0007669"/>
    <property type="project" value="UniProtKB-KW"/>
</dbReference>
<organism evidence="3 4">
    <name type="scientific">Thermomonospora umbrina</name>
    <dbReference type="NCBI Taxonomy" id="111806"/>
    <lineage>
        <taxon>Bacteria</taxon>
        <taxon>Bacillati</taxon>
        <taxon>Actinomycetota</taxon>
        <taxon>Actinomycetes</taxon>
        <taxon>Streptosporangiales</taxon>
        <taxon>Thermomonosporaceae</taxon>
        <taxon>Thermomonospora</taxon>
    </lineage>
</organism>
<evidence type="ECO:0000259" key="2">
    <source>
        <dbReference type="PROSITE" id="PS50943"/>
    </source>
</evidence>
<dbReference type="Gene3D" id="1.10.260.40">
    <property type="entry name" value="lambda repressor-like DNA-binding domains"/>
    <property type="match status" value="1"/>
</dbReference>
<protein>
    <submittedName>
        <fullName evidence="3">(S)-2-hydroxypropylphosphonic acid epoxidase</fullName>
    </submittedName>
</protein>
<dbReference type="SUPFAM" id="SSF51182">
    <property type="entry name" value="RmlC-like cupins"/>
    <property type="match status" value="1"/>
</dbReference>
<evidence type="ECO:0000313" key="4">
    <source>
        <dbReference type="Proteomes" id="UP000256661"/>
    </source>
</evidence>
<dbReference type="InterPro" id="IPR013096">
    <property type="entry name" value="Cupin_2"/>
</dbReference>
<dbReference type="Gene3D" id="2.60.120.10">
    <property type="entry name" value="Jelly Rolls"/>
    <property type="match status" value="1"/>
</dbReference>
<accession>A0A3D9T3V1</accession>
<dbReference type="PROSITE" id="PS50943">
    <property type="entry name" value="HTH_CROC1"/>
    <property type="match status" value="1"/>
</dbReference>
<dbReference type="Pfam" id="PF01381">
    <property type="entry name" value="HTH_3"/>
    <property type="match status" value="1"/>
</dbReference>
<dbReference type="PANTHER" id="PTHR46797">
    <property type="entry name" value="HTH-TYPE TRANSCRIPTIONAL REGULATOR"/>
    <property type="match status" value="1"/>
</dbReference>
<dbReference type="EMBL" id="QTTT01000001">
    <property type="protein sequence ID" value="REE99925.1"/>
    <property type="molecule type" value="Genomic_DNA"/>
</dbReference>
<feature type="domain" description="HTH cro/C1-type" evidence="2">
    <location>
        <begin position="15"/>
        <end position="70"/>
    </location>
</feature>
<dbReference type="InterPro" id="IPR011051">
    <property type="entry name" value="RmlC_Cupin_sf"/>
</dbReference>
<dbReference type="SUPFAM" id="SSF47413">
    <property type="entry name" value="lambda repressor-like DNA-binding domains"/>
    <property type="match status" value="1"/>
</dbReference>
<evidence type="ECO:0000256" key="1">
    <source>
        <dbReference type="ARBA" id="ARBA00023125"/>
    </source>
</evidence>
<dbReference type="CDD" id="cd20489">
    <property type="entry name" value="cupin_HppE-like_C"/>
    <property type="match status" value="1"/>
</dbReference>
<dbReference type="Pfam" id="PF07883">
    <property type="entry name" value="Cupin_2"/>
    <property type="match status" value="1"/>
</dbReference>
<dbReference type="GO" id="GO:0003700">
    <property type="term" value="F:DNA-binding transcription factor activity"/>
    <property type="evidence" value="ECO:0007669"/>
    <property type="project" value="TreeGrafter"/>
</dbReference>
<dbReference type="CDD" id="cd00093">
    <property type="entry name" value="HTH_XRE"/>
    <property type="match status" value="1"/>
</dbReference>
<reference evidence="3 4" key="1">
    <citation type="submission" date="2018-08" db="EMBL/GenBank/DDBJ databases">
        <title>Sequencing the genomes of 1000 actinobacteria strains.</title>
        <authorList>
            <person name="Klenk H.-P."/>
        </authorList>
    </citation>
    <scope>NUCLEOTIDE SEQUENCE [LARGE SCALE GENOMIC DNA]</scope>
    <source>
        <strain evidence="3 4">DSM 43927</strain>
    </source>
</reference>
<dbReference type="Proteomes" id="UP000256661">
    <property type="component" value="Unassembled WGS sequence"/>
</dbReference>
<dbReference type="OrthoDB" id="195923at2"/>
<dbReference type="InterPro" id="IPR001387">
    <property type="entry name" value="Cro/C1-type_HTH"/>
</dbReference>
<gene>
    <name evidence="3" type="ORF">DFJ69_5443</name>
</gene>
<comment type="caution">
    <text evidence="3">The sequence shown here is derived from an EMBL/GenBank/DDBJ whole genome shotgun (WGS) entry which is preliminary data.</text>
</comment>
<dbReference type="GO" id="GO:0005829">
    <property type="term" value="C:cytosol"/>
    <property type="evidence" value="ECO:0007669"/>
    <property type="project" value="TreeGrafter"/>
</dbReference>
<dbReference type="AlphaFoldDB" id="A0A3D9T3V1"/>
<dbReference type="SMART" id="SM00530">
    <property type="entry name" value="HTH_XRE"/>
    <property type="match status" value="1"/>
</dbReference>
<dbReference type="InterPro" id="IPR014710">
    <property type="entry name" value="RmlC-like_jellyroll"/>
</dbReference>
<keyword evidence="4" id="KW-1185">Reference proteome</keyword>
<proteinExistence type="predicted"/>
<evidence type="ECO:0000313" key="3">
    <source>
        <dbReference type="EMBL" id="REE99925.1"/>
    </source>
</evidence>
<sequence>MTAAPPMQATYGQKIKDRREHIKMDRTAFARALGVNPEKIDALEGGDTRDLTLDRLTTIAGVLGTSIAELTPDFVDDLDDGVAYQLPQDNPVIEGQRAGTNYYTYNCLVRTRTVPKLVPLLLEVNVDDPDKAAFNTGHDAHEIIYCMEGDIHLKWGDPAAPKEVFLPQGSSFYIAPGVPHTLTTAKGSGPGKVISVNF</sequence>
<dbReference type="PANTHER" id="PTHR46797:SF1">
    <property type="entry name" value="METHYLPHOSPHONATE SYNTHASE"/>
    <property type="match status" value="1"/>
</dbReference>
<dbReference type="InterPro" id="IPR050807">
    <property type="entry name" value="TransReg_Diox_bact_type"/>
</dbReference>
<dbReference type="RefSeq" id="WP_116025142.1">
    <property type="nucleotide sequence ID" value="NZ_QTTT01000001.1"/>
</dbReference>
<keyword evidence="1" id="KW-0238">DNA-binding</keyword>